<proteinExistence type="predicted"/>
<accession>A0A7G2C3Y7</accession>
<dbReference type="Proteomes" id="UP000515908">
    <property type="component" value="Chromosome 03"/>
</dbReference>
<protein>
    <submittedName>
        <fullName evidence="2">Uncharacterized protein</fullName>
    </submittedName>
</protein>
<keyword evidence="3" id="KW-1185">Reference proteome</keyword>
<name>A0A7G2C3Y7_9TRYP</name>
<feature type="region of interest" description="Disordered" evidence="1">
    <location>
        <begin position="335"/>
        <end position="378"/>
    </location>
</feature>
<dbReference type="OrthoDB" id="276888at2759"/>
<gene>
    <name evidence="2" type="ORF">ADEAN_000187200</name>
</gene>
<sequence>MGDIYHEHSEMMFRLGRYQTGADYRDKCLKLYHLAIRTARERLPLSWRAPLLTEAKYMMRVYQAGGDCAAHLQEMETVVEKLFLAKEPRHWVEPFSDLPQRVALVHANVPAYGERITMEVRKQLDWQPSSELLARNMEQRSRGGGTLPELEKYFETVNTVADEVFRKKILKWRAKEVEGSDPYLFWTHLYFSFRVYPKNREEVQQMWDMYEPTYEYIYTQCALACRVRGQRLISDCLRRMCQILLPGDAAQKKLLHQELTKVREMMSHMVDRVELDRTINALDAHRSNPSQPPYIYGTSLLVQEATMMNRIHQNPLLRNRLGLSDYEEIRRRTDAAREANLSSTPQDAARQQSKNGNALEEEPLTAREDPSTKDMFNA</sequence>
<dbReference type="AlphaFoldDB" id="A0A7G2C3Y7"/>
<dbReference type="VEuPathDB" id="TriTrypDB:ADEAN_000187200"/>
<evidence type="ECO:0000313" key="2">
    <source>
        <dbReference type="EMBL" id="CAD2214426.1"/>
    </source>
</evidence>
<dbReference type="EMBL" id="LR877147">
    <property type="protein sequence ID" value="CAD2214426.1"/>
    <property type="molecule type" value="Genomic_DNA"/>
</dbReference>
<evidence type="ECO:0000256" key="1">
    <source>
        <dbReference type="SAM" id="MobiDB-lite"/>
    </source>
</evidence>
<organism evidence="2 3">
    <name type="scientific">Angomonas deanei</name>
    <dbReference type="NCBI Taxonomy" id="59799"/>
    <lineage>
        <taxon>Eukaryota</taxon>
        <taxon>Discoba</taxon>
        <taxon>Euglenozoa</taxon>
        <taxon>Kinetoplastea</taxon>
        <taxon>Metakinetoplastina</taxon>
        <taxon>Trypanosomatida</taxon>
        <taxon>Trypanosomatidae</taxon>
        <taxon>Strigomonadinae</taxon>
        <taxon>Angomonas</taxon>
    </lineage>
</organism>
<evidence type="ECO:0000313" key="3">
    <source>
        <dbReference type="Proteomes" id="UP000515908"/>
    </source>
</evidence>
<feature type="compositionally biased region" description="Polar residues" evidence="1">
    <location>
        <begin position="340"/>
        <end position="356"/>
    </location>
</feature>
<reference evidence="2 3" key="1">
    <citation type="submission" date="2020-08" db="EMBL/GenBank/DDBJ databases">
        <authorList>
            <person name="Newling K."/>
            <person name="Davey J."/>
            <person name="Forrester S."/>
        </authorList>
    </citation>
    <scope>NUCLEOTIDE SEQUENCE [LARGE SCALE GENOMIC DNA]</scope>
    <source>
        <strain evidence="3">Crithidia deanei Carvalho (ATCC PRA-265)</strain>
    </source>
</reference>